<geneLocation type="plasmid" evidence="2 3">
    <name>pPP1</name>
</geneLocation>
<accession>A0ABN6LB77</accession>
<proteinExistence type="predicted"/>
<gene>
    <name evidence="2" type="ORF">PEPS_27310</name>
</gene>
<sequence length="378" mass="43611">MKITYTVFILLLFSLSAQAQELNFNGMAMGFTNYTPKEDHQLWSGARYLPELEYRHMLDSASAFTINVSANIYGSMKYVGERPYYEGQVSPYRFWARYSHDNLEIRLGLQKIDFGSSSMLRPMQWFNGIDPRDPLGLTDGVYALLGRYYFQNNANIWLWGLYGNENRRGTDLFKTDRKAPEYGGRFQYPTAKGELAVSFHHKSLYDDELQENNLIQGPENKIGLDGKWDLGIGLWFEATYTQSDFVQEELAPFKNQGLLDVGLDYTLGIGNGLYVGGEHLLSAYAQDPTFGGPREIMNTTALQTNYPLTFDDNISFMVYHLWESQQTAYFMNFQHNFRRLSAYMMVYYNPDVRSNIPTNDFNQMSAGWGARLMLVYNH</sequence>
<dbReference type="RefSeq" id="WP_338398326.1">
    <property type="nucleotide sequence ID" value="NZ_AP025293.1"/>
</dbReference>
<organism evidence="2 3">
    <name type="scientific">Persicobacter psychrovividus</name>
    <dbReference type="NCBI Taxonomy" id="387638"/>
    <lineage>
        <taxon>Bacteria</taxon>
        <taxon>Pseudomonadati</taxon>
        <taxon>Bacteroidota</taxon>
        <taxon>Cytophagia</taxon>
        <taxon>Cytophagales</taxon>
        <taxon>Persicobacteraceae</taxon>
        <taxon>Persicobacter</taxon>
    </lineage>
</organism>
<keyword evidence="2" id="KW-0614">Plasmid</keyword>
<keyword evidence="1" id="KW-0732">Signal</keyword>
<reference evidence="2 3" key="1">
    <citation type="submission" date="2021-12" db="EMBL/GenBank/DDBJ databases">
        <title>Genome sequencing of bacteria with rrn-lacking chromosome and rrn-plasmid.</title>
        <authorList>
            <person name="Anda M."/>
            <person name="Iwasaki W."/>
        </authorList>
    </citation>
    <scope>NUCLEOTIDE SEQUENCE [LARGE SCALE GENOMIC DNA]</scope>
    <source>
        <strain evidence="2 3">NBRC 101262</strain>
        <plasmid evidence="2 3">pPP1</plasmid>
    </source>
</reference>
<dbReference type="EMBL" id="AP025293">
    <property type="protein sequence ID" value="BDD00451.1"/>
    <property type="molecule type" value="Genomic_DNA"/>
</dbReference>
<dbReference type="Proteomes" id="UP001354989">
    <property type="component" value="Plasmid pPP1"/>
</dbReference>
<evidence type="ECO:0008006" key="4">
    <source>
        <dbReference type="Google" id="ProtNLM"/>
    </source>
</evidence>
<name>A0ABN6LB77_9BACT</name>
<protein>
    <recommendedName>
        <fullName evidence="4">Porin</fullName>
    </recommendedName>
</protein>
<evidence type="ECO:0000256" key="1">
    <source>
        <dbReference type="SAM" id="SignalP"/>
    </source>
</evidence>
<feature type="signal peptide" evidence="1">
    <location>
        <begin position="1"/>
        <end position="19"/>
    </location>
</feature>
<feature type="chain" id="PRO_5046374558" description="Porin" evidence="1">
    <location>
        <begin position="20"/>
        <end position="378"/>
    </location>
</feature>
<evidence type="ECO:0000313" key="3">
    <source>
        <dbReference type="Proteomes" id="UP001354989"/>
    </source>
</evidence>
<evidence type="ECO:0000313" key="2">
    <source>
        <dbReference type="EMBL" id="BDD00451.1"/>
    </source>
</evidence>
<keyword evidence="3" id="KW-1185">Reference proteome</keyword>